<organism evidence="10 11">
    <name type="scientific">Kingdonia uniflora</name>
    <dbReference type="NCBI Taxonomy" id="39325"/>
    <lineage>
        <taxon>Eukaryota</taxon>
        <taxon>Viridiplantae</taxon>
        <taxon>Streptophyta</taxon>
        <taxon>Embryophyta</taxon>
        <taxon>Tracheophyta</taxon>
        <taxon>Spermatophyta</taxon>
        <taxon>Magnoliopsida</taxon>
        <taxon>Ranunculales</taxon>
        <taxon>Circaeasteraceae</taxon>
        <taxon>Kingdonia</taxon>
    </lineage>
</organism>
<dbReference type="PROSITE" id="PS51374">
    <property type="entry name" value="NDPK_LIKE"/>
    <property type="match status" value="1"/>
</dbReference>
<keyword evidence="7" id="KW-0418">Kinase</keyword>
<evidence type="ECO:0000256" key="2">
    <source>
        <dbReference type="ARBA" id="ARBA00000937"/>
    </source>
</evidence>
<comment type="caution">
    <text evidence="8">Lacks conserved residue(s) required for the propagation of feature annotation.</text>
</comment>
<evidence type="ECO:0000313" key="10">
    <source>
        <dbReference type="EMBL" id="KAF6145218.1"/>
    </source>
</evidence>
<dbReference type="EMBL" id="JACGCM010002082">
    <property type="protein sequence ID" value="KAF6145218.1"/>
    <property type="molecule type" value="Genomic_DNA"/>
</dbReference>
<evidence type="ECO:0000256" key="8">
    <source>
        <dbReference type="PROSITE-ProRule" id="PRU00706"/>
    </source>
</evidence>
<sequence>MIRFLRDRYRGTHEAQIRFIGDLTVVTMKPDGVQRNLVDEIIDRFEKKGFTLKGLKLMNADHAFAEKHYEDLSKKPVEYILWLL</sequence>
<dbReference type="InterPro" id="IPR036850">
    <property type="entry name" value="NDK-like_dom_sf"/>
</dbReference>
<dbReference type="GO" id="GO:0006183">
    <property type="term" value="P:GTP biosynthetic process"/>
    <property type="evidence" value="ECO:0007669"/>
    <property type="project" value="InterPro"/>
</dbReference>
<dbReference type="InterPro" id="IPR034907">
    <property type="entry name" value="NDK-like_dom"/>
</dbReference>
<dbReference type="GO" id="GO:0004550">
    <property type="term" value="F:nucleoside diphosphate kinase activity"/>
    <property type="evidence" value="ECO:0007669"/>
    <property type="project" value="UniProtKB-EC"/>
</dbReference>
<comment type="cofactor">
    <cofactor evidence="3">
        <name>Mg(2+)</name>
        <dbReference type="ChEBI" id="CHEBI:18420"/>
    </cofactor>
</comment>
<feature type="domain" description="Nucleoside diphosphate kinase-like" evidence="9">
    <location>
        <begin position="24"/>
        <end position="76"/>
    </location>
</feature>
<dbReference type="PRINTS" id="PR01243">
    <property type="entry name" value="NUCDPKINASE"/>
</dbReference>
<dbReference type="SUPFAM" id="SSF54919">
    <property type="entry name" value="Nucleoside diphosphate kinase, NDK"/>
    <property type="match status" value="1"/>
</dbReference>
<reference evidence="10 11" key="1">
    <citation type="journal article" date="2020" name="IScience">
        <title>Genome Sequencing of the Endangered Kingdonia uniflora (Circaeasteraceae, Ranunculales) Reveals Potential Mechanisms of Evolutionary Specialization.</title>
        <authorList>
            <person name="Sun Y."/>
            <person name="Deng T."/>
            <person name="Zhang A."/>
            <person name="Moore M.J."/>
            <person name="Landis J.B."/>
            <person name="Lin N."/>
            <person name="Zhang H."/>
            <person name="Zhang X."/>
            <person name="Huang J."/>
            <person name="Zhang X."/>
            <person name="Sun H."/>
            <person name="Wang H."/>
        </authorList>
    </citation>
    <scope>NUCLEOTIDE SEQUENCE [LARGE SCALE GENOMIC DNA]</scope>
    <source>
        <strain evidence="10">TB1705</strain>
        <tissue evidence="10">Leaf</tissue>
    </source>
</reference>
<dbReference type="Proteomes" id="UP000541444">
    <property type="component" value="Unassembled WGS sequence"/>
</dbReference>
<dbReference type="AlphaFoldDB" id="A0A7J7LRQ4"/>
<comment type="similarity">
    <text evidence="4 8">Belongs to the NDK family.</text>
</comment>
<dbReference type="EC" id="2.7.4.6" evidence="5"/>
<evidence type="ECO:0000256" key="4">
    <source>
        <dbReference type="ARBA" id="ARBA00008142"/>
    </source>
</evidence>
<dbReference type="GO" id="GO:0006228">
    <property type="term" value="P:UTP biosynthetic process"/>
    <property type="evidence" value="ECO:0007669"/>
    <property type="project" value="InterPro"/>
</dbReference>
<evidence type="ECO:0000313" key="11">
    <source>
        <dbReference type="Proteomes" id="UP000541444"/>
    </source>
</evidence>
<dbReference type="PANTHER" id="PTHR11349">
    <property type="entry name" value="NUCLEOSIDE DIPHOSPHATE KINASE"/>
    <property type="match status" value="1"/>
</dbReference>
<dbReference type="InterPro" id="IPR001564">
    <property type="entry name" value="Nucleoside_diP_kinase"/>
</dbReference>
<comment type="caution">
    <text evidence="10">The sequence shown here is derived from an EMBL/GenBank/DDBJ whole genome shotgun (WGS) entry which is preliminary data.</text>
</comment>
<accession>A0A7J7LRQ4</accession>
<protein>
    <recommendedName>
        <fullName evidence="5">nucleoside-diphosphate kinase</fullName>
        <ecNumber evidence="5">2.7.4.6</ecNumber>
    </recommendedName>
</protein>
<proteinExistence type="inferred from homology"/>
<evidence type="ECO:0000256" key="1">
    <source>
        <dbReference type="ARBA" id="ARBA00000082"/>
    </source>
</evidence>
<comment type="catalytic activity">
    <reaction evidence="2">
        <text>a ribonucleoside 5'-diphosphate + ATP = a ribonucleoside 5'-triphosphate + ADP</text>
        <dbReference type="Rhea" id="RHEA:18113"/>
        <dbReference type="ChEBI" id="CHEBI:30616"/>
        <dbReference type="ChEBI" id="CHEBI:57930"/>
        <dbReference type="ChEBI" id="CHEBI:61557"/>
        <dbReference type="ChEBI" id="CHEBI:456216"/>
        <dbReference type="EC" id="2.7.4.6"/>
    </reaction>
</comment>
<name>A0A7J7LRQ4_9MAGN</name>
<evidence type="ECO:0000256" key="6">
    <source>
        <dbReference type="ARBA" id="ARBA00022679"/>
    </source>
</evidence>
<dbReference type="Pfam" id="PF00334">
    <property type="entry name" value="NDK"/>
    <property type="match status" value="1"/>
</dbReference>
<gene>
    <name evidence="10" type="ORF">GIB67_041413</name>
</gene>
<evidence type="ECO:0000256" key="7">
    <source>
        <dbReference type="ARBA" id="ARBA00022777"/>
    </source>
</evidence>
<dbReference type="OrthoDB" id="2162449at2759"/>
<keyword evidence="11" id="KW-1185">Reference proteome</keyword>
<keyword evidence="6" id="KW-0808">Transferase</keyword>
<dbReference type="GO" id="GO:0006241">
    <property type="term" value="P:CTP biosynthetic process"/>
    <property type="evidence" value="ECO:0007669"/>
    <property type="project" value="InterPro"/>
</dbReference>
<evidence type="ECO:0000256" key="3">
    <source>
        <dbReference type="ARBA" id="ARBA00001946"/>
    </source>
</evidence>
<evidence type="ECO:0000259" key="9">
    <source>
        <dbReference type="Pfam" id="PF00334"/>
    </source>
</evidence>
<evidence type="ECO:0000256" key="5">
    <source>
        <dbReference type="ARBA" id="ARBA00012966"/>
    </source>
</evidence>
<comment type="catalytic activity">
    <reaction evidence="1">
        <text>a 2'-deoxyribonucleoside 5'-diphosphate + ATP = a 2'-deoxyribonucleoside 5'-triphosphate + ADP</text>
        <dbReference type="Rhea" id="RHEA:44640"/>
        <dbReference type="ChEBI" id="CHEBI:30616"/>
        <dbReference type="ChEBI" id="CHEBI:61560"/>
        <dbReference type="ChEBI" id="CHEBI:73316"/>
        <dbReference type="ChEBI" id="CHEBI:456216"/>
        <dbReference type="EC" id="2.7.4.6"/>
    </reaction>
</comment>
<dbReference type="Gene3D" id="3.30.70.141">
    <property type="entry name" value="Nucleoside diphosphate kinase-like domain"/>
    <property type="match status" value="1"/>
</dbReference>